<dbReference type="GO" id="GO:0003677">
    <property type="term" value="F:DNA binding"/>
    <property type="evidence" value="ECO:0007669"/>
    <property type="project" value="InterPro"/>
</dbReference>
<dbReference type="KEGG" id="tao:THIAE_03855"/>
<evidence type="ECO:0000259" key="10">
    <source>
        <dbReference type="Pfam" id="PF13361"/>
    </source>
</evidence>
<organism evidence="11 12">
    <name type="scientific">Thiomicrospira aerophila AL3</name>
    <dbReference type="NCBI Taxonomy" id="717772"/>
    <lineage>
        <taxon>Bacteria</taxon>
        <taxon>Pseudomonadati</taxon>
        <taxon>Pseudomonadota</taxon>
        <taxon>Gammaproteobacteria</taxon>
        <taxon>Thiotrichales</taxon>
        <taxon>Piscirickettsiaceae</taxon>
        <taxon>Thiomicrospira</taxon>
    </lineage>
</organism>
<dbReference type="Proteomes" id="UP000005380">
    <property type="component" value="Chromosome"/>
</dbReference>
<dbReference type="STRING" id="717772.THIAE_03855"/>
<dbReference type="AlphaFoldDB" id="W0DUS3"/>
<dbReference type="RefSeq" id="WP_006459185.1">
    <property type="nucleotide sequence ID" value="NZ_CP007030.1"/>
</dbReference>
<dbReference type="EC" id="5.6.2.4" evidence="7"/>
<evidence type="ECO:0000256" key="1">
    <source>
        <dbReference type="ARBA" id="ARBA00022741"/>
    </source>
</evidence>
<feature type="domain" description="UvrD-like helicase C-terminal" evidence="10">
    <location>
        <begin position="382"/>
        <end position="482"/>
    </location>
</feature>
<dbReference type="PANTHER" id="PTHR11070:SF30">
    <property type="entry name" value="F-BOX DNA HELICASE 1"/>
    <property type="match status" value="1"/>
</dbReference>
<name>W0DUS3_9GAMM</name>
<dbReference type="Pfam" id="PF13361">
    <property type="entry name" value="UvrD_C"/>
    <property type="match status" value="1"/>
</dbReference>
<keyword evidence="3 11" id="KW-0347">Helicase</keyword>
<dbReference type="Pfam" id="PF00580">
    <property type="entry name" value="UvrD-helicase"/>
    <property type="match status" value="1"/>
</dbReference>
<dbReference type="EMBL" id="CP007030">
    <property type="protein sequence ID" value="AHF01043.1"/>
    <property type="molecule type" value="Genomic_DNA"/>
</dbReference>
<dbReference type="GO" id="GO:0031297">
    <property type="term" value="P:replication fork processing"/>
    <property type="evidence" value="ECO:0007669"/>
    <property type="project" value="TreeGrafter"/>
</dbReference>
<dbReference type="InterPro" id="IPR000212">
    <property type="entry name" value="DNA_helicase_UvrD/REP"/>
</dbReference>
<evidence type="ECO:0000256" key="7">
    <source>
        <dbReference type="ARBA" id="ARBA00034808"/>
    </source>
</evidence>
<dbReference type="Gene3D" id="3.40.50.300">
    <property type="entry name" value="P-loop containing nucleotide triphosphate hydrolases"/>
    <property type="match status" value="2"/>
</dbReference>
<reference evidence="11 12" key="1">
    <citation type="submission" date="2013-12" db="EMBL/GenBank/DDBJ databases">
        <authorList>
            <consortium name="DOE Joint Genome Institute"/>
            <person name="Kappler U."/>
            <person name="Huntemann M."/>
            <person name="Han J."/>
            <person name="Chen A."/>
            <person name="Kyrpides N."/>
            <person name="Mavromatis K."/>
            <person name="Markowitz V."/>
            <person name="Palaniappan K."/>
            <person name="Ivanova N."/>
            <person name="Schaumberg A."/>
            <person name="Pati A."/>
            <person name="Liolios K."/>
            <person name="Nordberg H.P."/>
            <person name="Cantor M.N."/>
            <person name="Hua S.X."/>
            <person name="Woyke T."/>
        </authorList>
    </citation>
    <scope>NUCLEOTIDE SEQUENCE [LARGE SCALE GENOMIC DNA]</scope>
    <source>
        <strain evidence="12">AL2</strain>
    </source>
</reference>
<dbReference type="InterPro" id="IPR027417">
    <property type="entry name" value="P-loop_NTPase"/>
</dbReference>
<keyword evidence="2" id="KW-0378">Hydrolase</keyword>
<dbReference type="HOGENOM" id="CLU_023291_2_0_6"/>
<proteinExistence type="predicted"/>
<dbReference type="GO" id="GO:0000724">
    <property type="term" value="P:double-strand break repair via homologous recombination"/>
    <property type="evidence" value="ECO:0007669"/>
    <property type="project" value="TreeGrafter"/>
</dbReference>
<evidence type="ECO:0000256" key="6">
    <source>
        <dbReference type="ARBA" id="ARBA00034617"/>
    </source>
</evidence>
<dbReference type="SUPFAM" id="SSF52540">
    <property type="entry name" value="P-loop containing nucleoside triphosphate hydrolases"/>
    <property type="match status" value="1"/>
</dbReference>
<dbReference type="InterPro" id="IPR014017">
    <property type="entry name" value="DNA_helicase_UvrD-like_C"/>
</dbReference>
<dbReference type="eggNOG" id="COG0210">
    <property type="taxonomic scope" value="Bacteria"/>
</dbReference>
<evidence type="ECO:0000256" key="4">
    <source>
        <dbReference type="ARBA" id="ARBA00022840"/>
    </source>
</evidence>
<dbReference type="PANTHER" id="PTHR11070">
    <property type="entry name" value="UVRD / RECB / PCRA DNA HELICASE FAMILY MEMBER"/>
    <property type="match status" value="1"/>
</dbReference>
<dbReference type="GO" id="GO:0043138">
    <property type="term" value="F:3'-5' DNA helicase activity"/>
    <property type="evidence" value="ECO:0007669"/>
    <property type="project" value="UniProtKB-EC"/>
</dbReference>
<feature type="domain" description="UvrD-like helicase ATP-binding" evidence="9">
    <location>
        <begin position="25"/>
        <end position="270"/>
    </location>
</feature>
<protein>
    <recommendedName>
        <fullName evidence="7">DNA 3'-5' helicase</fullName>
        <ecNumber evidence="7">5.6.2.4</ecNumber>
    </recommendedName>
</protein>
<dbReference type="InterPro" id="IPR014016">
    <property type="entry name" value="UvrD-like_ATP-bd"/>
</dbReference>
<evidence type="ECO:0000256" key="3">
    <source>
        <dbReference type="ARBA" id="ARBA00022806"/>
    </source>
</evidence>
<evidence type="ECO:0000259" key="9">
    <source>
        <dbReference type="Pfam" id="PF00580"/>
    </source>
</evidence>
<evidence type="ECO:0000256" key="8">
    <source>
        <dbReference type="ARBA" id="ARBA00048988"/>
    </source>
</evidence>
<keyword evidence="1" id="KW-0547">Nucleotide-binding</keyword>
<comment type="catalytic activity">
    <reaction evidence="8">
        <text>ATP + H2O = ADP + phosphate + H(+)</text>
        <dbReference type="Rhea" id="RHEA:13065"/>
        <dbReference type="ChEBI" id="CHEBI:15377"/>
        <dbReference type="ChEBI" id="CHEBI:15378"/>
        <dbReference type="ChEBI" id="CHEBI:30616"/>
        <dbReference type="ChEBI" id="CHEBI:43474"/>
        <dbReference type="ChEBI" id="CHEBI:456216"/>
        <dbReference type="EC" id="5.6.2.4"/>
    </reaction>
</comment>
<gene>
    <name evidence="11" type="ORF">THIAE_03855</name>
</gene>
<sequence>MSDYKVDGFAATLEQVAIIEAAMAGKSFAVPAFAGTSKTATLNAIAQHQPFKKTLYLAFNKAIAQEAQALFPNWVECRTAHSLAYRYVVQPSQAMLQKLRAGGGFIPFQDIEAYAEKTANWPTFGRSRFQINLAISETLSGFCNSADSEPDASHAPESLQEWLRTLKPHEQSAFLTPLIASVRALAQAMFDEAHPCAITHDGYLKLFQLRRPQLNYQLLFLDEAQDTNQVLKALLTQQQAQKIWVGDQHQQIYTWRKASASLLGEPKQHYPLTQSFRFGQHIAKLANLLLQQTGEQRELKGLSQDYPVNTHFDPYAAYTVLCRTNAKVFEVAEFCIERKITFEINGGLDQVAKLIESAFALYQGKLQQVKVSDLAIFTSWQEFTQVADEAQKNEWKNIIKFVETHREQTLARIARLHQHCASGSRQASQVFISTVHKAKGLGFEQVLLASDFEAPEVDAPDYQEQLNVLYVAITRAKKVLKLPKALNQFFAKLAEQQAVQPKSRSKRLA</sequence>
<dbReference type="GO" id="GO:0016887">
    <property type="term" value="F:ATP hydrolysis activity"/>
    <property type="evidence" value="ECO:0007669"/>
    <property type="project" value="RHEA"/>
</dbReference>
<dbReference type="GO" id="GO:0005524">
    <property type="term" value="F:ATP binding"/>
    <property type="evidence" value="ECO:0007669"/>
    <property type="project" value="UniProtKB-KW"/>
</dbReference>
<dbReference type="OrthoDB" id="5318045at2"/>
<evidence type="ECO:0000256" key="2">
    <source>
        <dbReference type="ARBA" id="ARBA00022801"/>
    </source>
</evidence>
<evidence type="ECO:0000256" key="5">
    <source>
        <dbReference type="ARBA" id="ARBA00023235"/>
    </source>
</evidence>
<accession>W0DUS3</accession>
<keyword evidence="12" id="KW-1185">Reference proteome</keyword>
<keyword evidence="5" id="KW-0413">Isomerase</keyword>
<keyword evidence="4" id="KW-0067">ATP-binding</keyword>
<dbReference type="InParanoid" id="W0DUS3"/>
<evidence type="ECO:0000313" key="12">
    <source>
        <dbReference type="Proteomes" id="UP000005380"/>
    </source>
</evidence>
<comment type="catalytic activity">
    <reaction evidence="6">
        <text>Couples ATP hydrolysis with the unwinding of duplex DNA by translocating in the 3'-5' direction.</text>
        <dbReference type="EC" id="5.6.2.4"/>
    </reaction>
</comment>
<evidence type="ECO:0000313" key="11">
    <source>
        <dbReference type="EMBL" id="AHF01043.1"/>
    </source>
</evidence>